<accession>A0ABT8CW36</accession>
<dbReference type="PROSITE" id="PS51257">
    <property type="entry name" value="PROKAR_LIPOPROTEIN"/>
    <property type="match status" value="1"/>
</dbReference>
<reference evidence="4" key="1">
    <citation type="journal article" date="2019" name="Int. J. Syst. Evol. Microbiol.">
        <title>The Global Catalogue of Microorganisms (GCM) 10K type strain sequencing project: providing services to taxonomists for standard genome sequencing and annotation.</title>
        <authorList>
            <consortium name="The Broad Institute Genomics Platform"/>
            <consortium name="The Broad Institute Genome Sequencing Center for Infectious Disease"/>
            <person name="Wu L."/>
            <person name="Ma J."/>
        </authorList>
    </citation>
    <scope>NUCLEOTIDE SEQUENCE [LARGE SCALE GENOMIC DNA]</scope>
    <source>
        <strain evidence="4">CECT 7184</strain>
    </source>
</reference>
<protein>
    <submittedName>
        <fullName evidence="3">DUF4910 domain-containing protein</fullName>
    </submittedName>
</protein>
<gene>
    <name evidence="3" type="ORF">QW060_13955</name>
</gene>
<dbReference type="Proteomes" id="UP001242368">
    <property type="component" value="Unassembled WGS sequence"/>
</dbReference>
<organism evidence="3 4">
    <name type="scientific">Paenimyroides ceti</name>
    <dbReference type="NCBI Taxonomy" id="395087"/>
    <lineage>
        <taxon>Bacteria</taxon>
        <taxon>Pseudomonadati</taxon>
        <taxon>Bacteroidota</taxon>
        <taxon>Flavobacteriia</taxon>
        <taxon>Flavobacteriales</taxon>
        <taxon>Flavobacteriaceae</taxon>
        <taxon>Paenimyroides</taxon>
    </lineage>
</organism>
<keyword evidence="1" id="KW-0732">Signal</keyword>
<evidence type="ECO:0000313" key="3">
    <source>
        <dbReference type="EMBL" id="MDN3708211.1"/>
    </source>
</evidence>
<evidence type="ECO:0000256" key="1">
    <source>
        <dbReference type="SAM" id="SignalP"/>
    </source>
</evidence>
<evidence type="ECO:0000259" key="2">
    <source>
        <dbReference type="Pfam" id="PF04389"/>
    </source>
</evidence>
<dbReference type="Gene3D" id="3.40.630.10">
    <property type="entry name" value="Zn peptidases"/>
    <property type="match status" value="1"/>
</dbReference>
<feature type="domain" description="Peptidase M28" evidence="2">
    <location>
        <begin position="90"/>
        <end position="292"/>
    </location>
</feature>
<feature type="chain" id="PRO_5045762124" evidence="1">
    <location>
        <begin position="22"/>
        <end position="314"/>
    </location>
</feature>
<dbReference type="RefSeq" id="WP_290364090.1">
    <property type="nucleotide sequence ID" value="NZ_JAUFQU010000001.1"/>
</dbReference>
<dbReference type="Pfam" id="PF04389">
    <property type="entry name" value="Peptidase_M28"/>
    <property type="match status" value="1"/>
</dbReference>
<keyword evidence="4" id="KW-1185">Reference proteome</keyword>
<feature type="signal peptide" evidence="1">
    <location>
        <begin position="1"/>
        <end position="21"/>
    </location>
</feature>
<proteinExistence type="predicted"/>
<dbReference type="PANTHER" id="PTHR12147">
    <property type="entry name" value="METALLOPEPTIDASE M28 FAMILY MEMBER"/>
    <property type="match status" value="1"/>
</dbReference>
<evidence type="ECO:0000313" key="4">
    <source>
        <dbReference type="Proteomes" id="UP001242368"/>
    </source>
</evidence>
<dbReference type="PANTHER" id="PTHR12147:SF26">
    <property type="entry name" value="PEPTIDASE M28 DOMAIN-CONTAINING PROTEIN"/>
    <property type="match status" value="1"/>
</dbReference>
<sequence>MKKILFFLALAAVGCKSPQLANTDYQVDQKNVIETLAYLTSDELEGRDSGSAGIALAADYLENQFKENGIKPYFASYRDTLSNFTPTAYNIVGYIEGKDPVLKNEFVIIGAHYDHIGRIAAVAGDDIANGANDNASGTTMVSEIAKYLVTANNNKRSVLIVYFSAEEKGLLGSRHLAEKLKEQNFNLYTMLNFEMVGVPMKRDFQTFITGFKKSNMAEKLNRYAKDPSFVGFLPDELQYRLFMASDNFPFYVTFNVPSQTICTFDFKNFEYYHHVKDEFELMDTKHMTDLTNKLLPVVTQMINADTQEIKLKNE</sequence>
<name>A0ABT8CW36_9FLAO</name>
<dbReference type="EMBL" id="JAUFQU010000001">
    <property type="protein sequence ID" value="MDN3708211.1"/>
    <property type="molecule type" value="Genomic_DNA"/>
</dbReference>
<dbReference type="InterPro" id="IPR007484">
    <property type="entry name" value="Peptidase_M28"/>
</dbReference>
<dbReference type="InterPro" id="IPR045175">
    <property type="entry name" value="M28_fam"/>
</dbReference>
<comment type="caution">
    <text evidence="3">The sequence shown here is derived from an EMBL/GenBank/DDBJ whole genome shotgun (WGS) entry which is preliminary data.</text>
</comment>
<dbReference type="SUPFAM" id="SSF53187">
    <property type="entry name" value="Zn-dependent exopeptidases"/>
    <property type="match status" value="1"/>
</dbReference>